<dbReference type="Gene3D" id="3.20.20.450">
    <property type="entry name" value="EAL domain"/>
    <property type="match status" value="1"/>
</dbReference>
<feature type="transmembrane region" description="Helical" evidence="1">
    <location>
        <begin position="246"/>
        <end position="270"/>
    </location>
</feature>
<sequence>MRNMGVRGKINISIIVYLLLSLITSVSLRIHYLEPTMEKIKIDTANSLIQSAINFMDIKINELSDNNKKISLVEPSKTLDNNITFLMIYDKNLKEYYSYINGKNNQDNDSIKNTITKIISSKSYKDKGIININYIPTFISIDRRSSGLEEYIVVSGTIMDYEFKKTMTKDDSFDIYSLYVNASDLICANEFKSKNLGNIYKFNSVNSSKFLTRTTLTDIYGQPNIEIKINFDKAITPKLATISSDFYLISGSVNTVFIFILLIFLNISVFNKIDKINKELKKIVTPNNDGDKEKVDILSQDILSISKYVEDVKLKADFYSERDSITGLYNRETFLNNRLFFEISNNYKALIYINIDGFSIINKTQGFENGNNVLKNIGIVIKQCLSGKNIVGRVGGDEFAILMESDSLENVETTIKNIIYKINNNIKINNKPHFISCSVGIEYCYNNEESPAKYLNNAYEAMLTARSKGINNYSFFKETEINLKDKITLDMLQNALENGDIMVYYQPKVDVKTTKIYGVEALARWIHPTLGYIPPNIFIELAEKTGYILTLGNWILEKACRDIMEINEEAQKKFRVSVNVSAIQLIRSDYFEDIKNVLEKTGIDPTMLELEITETAAIGNFYETNKKIEKIKELGITISIDDFGTGYSTLTYLAKYKVNVMKMDKSIVDVIDTNEEFIRSVISMIHSIGAIAVAEGVETFSQYHKLKEFDCDLIQGYYFYKPVSMKELKSLVLDENKKYCEL</sequence>
<protein>
    <submittedName>
        <fullName evidence="4">Diguanylate cyclase (GGDEF) domain-containing protein</fullName>
    </submittedName>
</protein>
<evidence type="ECO:0000256" key="1">
    <source>
        <dbReference type="SAM" id="Phobius"/>
    </source>
</evidence>
<dbReference type="PROSITE" id="PS50887">
    <property type="entry name" value="GGDEF"/>
    <property type="match status" value="1"/>
</dbReference>
<dbReference type="PANTHER" id="PTHR33121:SF70">
    <property type="entry name" value="SIGNALING PROTEIN YKOW"/>
    <property type="match status" value="1"/>
</dbReference>
<keyword evidence="1" id="KW-0472">Membrane</keyword>
<dbReference type="CDD" id="cd01948">
    <property type="entry name" value="EAL"/>
    <property type="match status" value="1"/>
</dbReference>
<accession>A0A1M6BAH6</accession>
<dbReference type="AlphaFoldDB" id="A0A1M6BAH6"/>
<dbReference type="InterPro" id="IPR035919">
    <property type="entry name" value="EAL_sf"/>
</dbReference>
<dbReference type="Gene3D" id="3.30.70.270">
    <property type="match status" value="1"/>
</dbReference>
<dbReference type="SUPFAM" id="SSF141868">
    <property type="entry name" value="EAL domain-like"/>
    <property type="match status" value="1"/>
</dbReference>
<dbReference type="OrthoDB" id="9762141at2"/>
<keyword evidence="5" id="KW-1185">Reference proteome</keyword>
<dbReference type="InterPro" id="IPR043128">
    <property type="entry name" value="Rev_trsase/Diguanyl_cyclase"/>
</dbReference>
<feature type="transmembrane region" description="Helical" evidence="1">
    <location>
        <begin position="12"/>
        <end position="32"/>
    </location>
</feature>
<name>A0A1M6BAH6_9CLOT</name>
<dbReference type="RefSeq" id="WP_072984556.1">
    <property type="nucleotide sequence ID" value="NZ_FQZB01000003.1"/>
</dbReference>
<dbReference type="InterPro" id="IPR050706">
    <property type="entry name" value="Cyclic-di-GMP_PDE-like"/>
</dbReference>
<dbReference type="GO" id="GO:0071111">
    <property type="term" value="F:cyclic-guanylate-specific phosphodiesterase activity"/>
    <property type="evidence" value="ECO:0007669"/>
    <property type="project" value="InterPro"/>
</dbReference>
<dbReference type="NCBIfam" id="TIGR00254">
    <property type="entry name" value="GGDEF"/>
    <property type="match status" value="1"/>
</dbReference>
<dbReference type="Proteomes" id="UP000184310">
    <property type="component" value="Unassembled WGS sequence"/>
</dbReference>
<dbReference type="SUPFAM" id="SSF55073">
    <property type="entry name" value="Nucleotide cyclase"/>
    <property type="match status" value="1"/>
</dbReference>
<keyword evidence="1" id="KW-1133">Transmembrane helix</keyword>
<dbReference type="SMART" id="SM00052">
    <property type="entry name" value="EAL"/>
    <property type="match status" value="1"/>
</dbReference>
<evidence type="ECO:0000259" key="3">
    <source>
        <dbReference type="PROSITE" id="PS50887"/>
    </source>
</evidence>
<dbReference type="InterPro" id="IPR029787">
    <property type="entry name" value="Nucleotide_cyclase"/>
</dbReference>
<reference evidence="4 5" key="1">
    <citation type="submission" date="2016-11" db="EMBL/GenBank/DDBJ databases">
        <authorList>
            <person name="Jaros S."/>
            <person name="Januszkiewicz K."/>
            <person name="Wedrychowicz H."/>
        </authorList>
    </citation>
    <scope>NUCLEOTIDE SEQUENCE [LARGE SCALE GENOMIC DNA]</scope>
    <source>
        <strain evidence="4 5">DSM 21758</strain>
    </source>
</reference>
<evidence type="ECO:0000313" key="5">
    <source>
        <dbReference type="Proteomes" id="UP000184310"/>
    </source>
</evidence>
<dbReference type="Pfam" id="PF00563">
    <property type="entry name" value="EAL"/>
    <property type="match status" value="1"/>
</dbReference>
<dbReference type="Pfam" id="PF00990">
    <property type="entry name" value="GGDEF"/>
    <property type="match status" value="1"/>
</dbReference>
<organism evidence="4 5">
    <name type="scientific">Clostridium cavendishii DSM 21758</name>
    <dbReference type="NCBI Taxonomy" id="1121302"/>
    <lineage>
        <taxon>Bacteria</taxon>
        <taxon>Bacillati</taxon>
        <taxon>Bacillota</taxon>
        <taxon>Clostridia</taxon>
        <taxon>Eubacteriales</taxon>
        <taxon>Clostridiaceae</taxon>
        <taxon>Clostridium</taxon>
    </lineage>
</organism>
<proteinExistence type="predicted"/>
<dbReference type="InterPro" id="IPR001633">
    <property type="entry name" value="EAL_dom"/>
</dbReference>
<dbReference type="EMBL" id="FQZB01000003">
    <property type="protein sequence ID" value="SHI45463.1"/>
    <property type="molecule type" value="Genomic_DNA"/>
</dbReference>
<gene>
    <name evidence="4" type="ORF">SAMN02745163_00293</name>
</gene>
<evidence type="ECO:0000259" key="2">
    <source>
        <dbReference type="PROSITE" id="PS50883"/>
    </source>
</evidence>
<dbReference type="PANTHER" id="PTHR33121">
    <property type="entry name" value="CYCLIC DI-GMP PHOSPHODIESTERASE PDEF"/>
    <property type="match status" value="1"/>
</dbReference>
<feature type="domain" description="EAL" evidence="2">
    <location>
        <begin position="485"/>
        <end position="736"/>
    </location>
</feature>
<feature type="domain" description="GGDEF" evidence="3">
    <location>
        <begin position="346"/>
        <end position="478"/>
    </location>
</feature>
<dbReference type="SMART" id="SM00267">
    <property type="entry name" value="GGDEF"/>
    <property type="match status" value="1"/>
</dbReference>
<dbReference type="CDD" id="cd01949">
    <property type="entry name" value="GGDEF"/>
    <property type="match status" value="1"/>
</dbReference>
<keyword evidence="1" id="KW-0812">Transmembrane</keyword>
<dbReference type="PROSITE" id="PS50883">
    <property type="entry name" value="EAL"/>
    <property type="match status" value="1"/>
</dbReference>
<dbReference type="InterPro" id="IPR000160">
    <property type="entry name" value="GGDEF_dom"/>
</dbReference>
<evidence type="ECO:0000313" key="4">
    <source>
        <dbReference type="EMBL" id="SHI45463.1"/>
    </source>
</evidence>
<dbReference type="STRING" id="1121302.SAMN02745163_00293"/>